<protein>
    <recommendedName>
        <fullName evidence="6">Prolyl 4-hydroxylase alpha subunit domain-containing protein</fullName>
    </recommendedName>
</protein>
<evidence type="ECO:0000256" key="1">
    <source>
        <dbReference type="ARBA" id="ARBA00001961"/>
    </source>
</evidence>
<dbReference type="GO" id="GO:0005506">
    <property type="term" value="F:iron ion binding"/>
    <property type="evidence" value="ECO:0007669"/>
    <property type="project" value="InterPro"/>
</dbReference>
<accession>S3CRB5</accession>
<dbReference type="RefSeq" id="XP_008085569.1">
    <property type="nucleotide sequence ID" value="XM_008087378.1"/>
</dbReference>
<sequence>MSTLPTSLPSLQTQLIPSLSPPRAFHLISNLLSPTECSSIIDKHTDLTPSNITPTTVRDREIFVDSALASLLWSRIASFFHEEANGMGKVVDEDGESWTVRALNETFRLCRYTPGGKFSAHTDGRRLESVNEQAFYSINIYLADVPSSSGGATRFLSPTNGVLAAVQPVLGQALLFRDDVWHDGEEVREGVKYLLRTDVMFWRDEEFDFDRLCEGSEGGPELGNERRGRRALAIAEGLEDAKRGGEAIEWYKKAYRLWPALG</sequence>
<keyword evidence="2" id="KW-0479">Metal-binding</keyword>
<dbReference type="EMBL" id="KE145369">
    <property type="protein sequence ID" value="EPE28210.1"/>
    <property type="molecule type" value="Genomic_DNA"/>
</dbReference>
<reference evidence="7 8" key="1">
    <citation type="journal article" date="2013" name="BMC Genomics">
        <title>Genomics-driven discovery of the pneumocandin biosynthetic gene cluster in the fungus Glarea lozoyensis.</title>
        <authorList>
            <person name="Chen L."/>
            <person name="Yue Q."/>
            <person name="Zhang X."/>
            <person name="Xiang M."/>
            <person name="Wang C."/>
            <person name="Li S."/>
            <person name="Che Y."/>
            <person name="Ortiz-Lopez F.J."/>
            <person name="Bills G.F."/>
            <person name="Liu X."/>
            <person name="An Z."/>
        </authorList>
    </citation>
    <scope>NUCLEOTIDE SEQUENCE [LARGE SCALE GENOMIC DNA]</scope>
    <source>
        <strain evidence="8">ATCC 20868 / MF5171</strain>
    </source>
</reference>
<feature type="domain" description="Prolyl 4-hydroxylase alpha subunit" evidence="6">
    <location>
        <begin position="23"/>
        <end position="200"/>
    </location>
</feature>
<dbReference type="SMART" id="SM00702">
    <property type="entry name" value="P4Hc"/>
    <property type="match status" value="1"/>
</dbReference>
<comment type="cofactor">
    <cofactor evidence="1">
        <name>L-ascorbate</name>
        <dbReference type="ChEBI" id="CHEBI:38290"/>
    </cofactor>
</comment>
<dbReference type="KEGG" id="glz:GLAREA_05001"/>
<dbReference type="Gene3D" id="2.60.120.620">
    <property type="entry name" value="q2cbj1_9rhob like domain"/>
    <property type="match status" value="1"/>
</dbReference>
<evidence type="ECO:0000256" key="5">
    <source>
        <dbReference type="ARBA" id="ARBA00023004"/>
    </source>
</evidence>
<dbReference type="HOGENOM" id="CLU_1090104_0_0_1"/>
<dbReference type="OrthoDB" id="69177at2759"/>
<name>S3CRB5_GLAL2</name>
<evidence type="ECO:0000313" key="8">
    <source>
        <dbReference type="Proteomes" id="UP000016922"/>
    </source>
</evidence>
<dbReference type="InterPro" id="IPR045054">
    <property type="entry name" value="P4HA-like"/>
</dbReference>
<gene>
    <name evidence="7" type="ORF">GLAREA_05001</name>
</gene>
<proteinExistence type="predicted"/>
<dbReference type="GO" id="GO:0004656">
    <property type="term" value="F:procollagen-proline 4-dioxygenase activity"/>
    <property type="evidence" value="ECO:0007669"/>
    <property type="project" value="TreeGrafter"/>
</dbReference>
<dbReference type="PANTHER" id="PTHR10869:SF236">
    <property type="entry name" value="PROLYL 4-HYDROXYLASE ALPHA SUBUNIT DOMAIN-CONTAINING PROTEIN"/>
    <property type="match status" value="1"/>
</dbReference>
<evidence type="ECO:0000259" key="6">
    <source>
        <dbReference type="SMART" id="SM00702"/>
    </source>
</evidence>
<evidence type="ECO:0000313" key="7">
    <source>
        <dbReference type="EMBL" id="EPE28210.1"/>
    </source>
</evidence>
<dbReference type="GO" id="GO:0005783">
    <property type="term" value="C:endoplasmic reticulum"/>
    <property type="evidence" value="ECO:0007669"/>
    <property type="project" value="TreeGrafter"/>
</dbReference>
<dbReference type="GeneID" id="19464056"/>
<dbReference type="OMA" id="HNDSLTW"/>
<dbReference type="AlphaFoldDB" id="S3CRB5"/>
<dbReference type="Proteomes" id="UP000016922">
    <property type="component" value="Unassembled WGS sequence"/>
</dbReference>
<dbReference type="PANTHER" id="PTHR10869">
    <property type="entry name" value="PROLYL 4-HYDROXYLASE ALPHA SUBUNIT"/>
    <property type="match status" value="1"/>
</dbReference>
<evidence type="ECO:0000256" key="3">
    <source>
        <dbReference type="ARBA" id="ARBA00022964"/>
    </source>
</evidence>
<dbReference type="InterPro" id="IPR006620">
    <property type="entry name" value="Pro_4_hyd_alph"/>
</dbReference>
<keyword evidence="8" id="KW-1185">Reference proteome</keyword>
<dbReference type="GO" id="GO:0031418">
    <property type="term" value="F:L-ascorbic acid binding"/>
    <property type="evidence" value="ECO:0007669"/>
    <property type="project" value="InterPro"/>
</dbReference>
<keyword evidence="5" id="KW-0408">Iron</keyword>
<dbReference type="InterPro" id="IPR044862">
    <property type="entry name" value="Pro_4_hyd_alph_FE2OG_OXY"/>
</dbReference>
<organism evidence="7 8">
    <name type="scientific">Glarea lozoyensis (strain ATCC 20868 / MF5171)</name>
    <dbReference type="NCBI Taxonomy" id="1116229"/>
    <lineage>
        <taxon>Eukaryota</taxon>
        <taxon>Fungi</taxon>
        <taxon>Dikarya</taxon>
        <taxon>Ascomycota</taxon>
        <taxon>Pezizomycotina</taxon>
        <taxon>Leotiomycetes</taxon>
        <taxon>Helotiales</taxon>
        <taxon>Helotiaceae</taxon>
        <taxon>Glarea</taxon>
    </lineage>
</organism>
<keyword evidence="4" id="KW-0560">Oxidoreductase</keyword>
<dbReference type="Pfam" id="PF13640">
    <property type="entry name" value="2OG-FeII_Oxy_3"/>
    <property type="match status" value="1"/>
</dbReference>
<evidence type="ECO:0000256" key="4">
    <source>
        <dbReference type="ARBA" id="ARBA00023002"/>
    </source>
</evidence>
<keyword evidence="3" id="KW-0223">Dioxygenase</keyword>
<dbReference type="eggNOG" id="ENOG502S24K">
    <property type="taxonomic scope" value="Eukaryota"/>
</dbReference>
<evidence type="ECO:0000256" key="2">
    <source>
        <dbReference type="ARBA" id="ARBA00022723"/>
    </source>
</evidence>